<dbReference type="PROSITE" id="PS50011">
    <property type="entry name" value="PROTEIN_KINASE_DOM"/>
    <property type="match status" value="1"/>
</dbReference>
<comment type="similarity">
    <text evidence="1">Belongs to the protein kinase superfamily. STE Ser/Thr protein kinase family. MAP kinase kinase kinase subfamily.</text>
</comment>
<dbReference type="InterPro" id="IPR001245">
    <property type="entry name" value="Ser-Thr/Tyr_kinase_cat_dom"/>
</dbReference>
<feature type="binding site" evidence="7">
    <location>
        <position position="54"/>
    </location>
    <ligand>
        <name>ATP</name>
        <dbReference type="ChEBI" id="CHEBI:30616"/>
    </ligand>
</feature>
<keyword evidence="3" id="KW-0808">Transferase</keyword>
<dbReference type="PANTHER" id="PTHR46716">
    <property type="entry name" value="MITOGEN-ACTIVATED PROTEIN KINASE KINASE KINASE 7"/>
    <property type="match status" value="1"/>
</dbReference>
<dbReference type="GO" id="GO:0007254">
    <property type="term" value="P:JNK cascade"/>
    <property type="evidence" value="ECO:0007669"/>
    <property type="project" value="TreeGrafter"/>
</dbReference>
<dbReference type="AlphaFoldDB" id="A0A0M3KIM1"/>
<evidence type="ECO:0000256" key="3">
    <source>
        <dbReference type="ARBA" id="ARBA00022679"/>
    </source>
</evidence>
<reference evidence="11" key="1">
    <citation type="submission" date="2017-02" db="UniProtKB">
        <authorList>
            <consortium name="WormBaseParasite"/>
        </authorList>
    </citation>
    <scope>IDENTIFICATION</scope>
</reference>
<dbReference type="PANTHER" id="PTHR46716:SF1">
    <property type="entry name" value="MITOGEN-ACTIVATED PROTEIN KINASE KINASE KINASE 7"/>
    <property type="match status" value="1"/>
</dbReference>
<organism evidence="11">
    <name type="scientific">Anisakis simplex</name>
    <name type="common">Herring worm</name>
    <dbReference type="NCBI Taxonomy" id="6269"/>
    <lineage>
        <taxon>Eukaryota</taxon>
        <taxon>Metazoa</taxon>
        <taxon>Ecdysozoa</taxon>
        <taxon>Nematoda</taxon>
        <taxon>Chromadorea</taxon>
        <taxon>Rhabditida</taxon>
        <taxon>Spirurina</taxon>
        <taxon>Ascaridomorpha</taxon>
        <taxon>Ascaridoidea</taxon>
        <taxon>Anisakidae</taxon>
        <taxon>Anisakis</taxon>
        <taxon>Anisakis simplex complex</taxon>
    </lineage>
</organism>
<evidence type="ECO:0000256" key="4">
    <source>
        <dbReference type="ARBA" id="ARBA00022741"/>
    </source>
</evidence>
<name>A0A0M3KIM1_ANISI</name>
<keyword evidence="4 7" id="KW-0547">Nucleotide-binding</keyword>
<dbReference type="GO" id="GO:0006955">
    <property type="term" value="P:immune response"/>
    <property type="evidence" value="ECO:0007669"/>
    <property type="project" value="TreeGrafter"/>
</dbReference>
<keyword evidence="10" id="KW-1185">Reference proteome</keyword>
<protein>
    <submittedName>
        <fullName evidence="11">Protein kinase domain-containing protein</fullName>
    </submittedName>
</protein>
<sequence length="130" mass="14931">MSRKKDNEPPVNNYPIIAEDKIKIVELLGAGGYGAVFRAQWTTEKKVMWVAVKKVGEVEKEAYLLSRIRHRNIVEFYGISKTDLDFLIVTEFAEGGSLFNYLHNSEIRDIDLNQIINWALQVRKALFLSS</sequence>
<dbReference type="Pfam" id="PF07714">
    <property type="entry name" value="PK_Tyr_Ser-Thr"/>
    <property type="match status" value="1"/>
</dbReference>
<dbReference type="GO" id="GO:0004709">
    <property type="term" value="F:MAP kinase kinase kinase activity"/>
    <property type="evidence" value="ECO:0007669"/>
    <property type="project" value="TreeGrafter"/>
</dbReference>
<evidence type="ECO:0000313" key="9">
    <source>
        <dbReference type="EMBL" id="VDK75167.1"/>
    </source>
</evidence>
<dbReference type="InterPro" id="IPR011009">
    <property type="entry name" value="Kinase-like_dom_sf"/>
</dbReference>
<dbReference type="OrthoDB" id="10013149at2759"/>
<dbReference type="Proteomes" id="UP000267096">
    <property type="component" value="Unassembled WGS sequence"/>
</dbReference>
<dbReference type="InterPro" id="IPR000719">
    <property type="entry name" value="Prot_kinase_dom"/>
</dbReference>
<evidence type="ECO:0000256" key="2">
    <source>
        <dbReference type="ARBA" id="ARBA00022527"/>
    </source>
</evidence>
<evidence type="ECO:0000256" key="7">
    <source>
        <dbReference type="PROSITE-ProRule" id="PRU10141"/>
    </source>
</evidence>
<evidence type="ECO:0000313" key="10">
    <source>
        <dbReference type="Proteomes" id="UP000267096"/>
    </source>
</evidence>
<keyword evidence="5" id="KW-0418">Kinase</keyword>
<feature type="domain" description="Protein kinase" evidence="8">
    <location>
        <begin position="22"/>
        <end position="130"/>
    </location>
</feature>
<dbReference type="EMBL" id="UYRR01038997">
    <property type="protein sequence ID" value="VDK75167.1"/>
    <property type="molecule type" value="Genomic_DNA"/>
</dbReference>
<keyword evidence="6 7" id="KW-0067">ATP-binding</keyword>
<dbReference type="SUPFAM" id="SSF56112">
    <property type="entry name" value="Protein kinase-like (PK-like)"/>
    <property type="match status" value="1"/>
</dbReference>
<evidence type="ECO:0000259" key="8">
    <source>
        <dbReference type="PROSITE" id="PS50011"/>
    </source>
</evidence>
<dbReference type="Gene3D" id="1.10.510.10">
    <property type="entry name" value="Transferase(Phosphotransferase) domain 1"/>
    <property type="match status" value="1"/>
</dbReference>
<evidence type="ECO:0000256" key="1">
    <source>
        <dbReference type="ARBA" id="ARBA00006529"/>
    </source>
</evidence>
<proteinExistence type="inferred from homology"/>
<dbReference type="GO" id="GO:0005524">
    <property type="term" value="F:ATP binding"/>
    <property type="evidence" value="ECO:0007669"/>
    <property type="project" value="UniProtKB-UniRule"/>
</dbReference>
<evidence type="ECO:0000256" key="6">
    <source>
        <dbReference type="ARBA" id="ARBA00022840"/>
    </source>
</evidence>
<dbReference type="PROSITE" id="PS00107">
    <property type="entry name" value="PROTEIN_KINASE_ATP"/>
    <property type="match status" value="1"/>
</dbReference>
<evidence type="ECO:0000256" key="5">
    <source>
        <dbReference type="ARBA" id="ARBA00022777"/>
    </source>
</evidence>
<accession>A0A0M3KIM1</accession>
<evidence type="ECO:0000313" key="11">
    <source>
        <dbReference type="WBParaSite" id="ASIM_0002084001-mRNA-1"/>
    </source>
</evidence>
<keyword evidence="2" id="KW-0723">Serine/threonine-protein kinase</keyword>
<gene>
    <name evidence="9" type="ORF">ASIM_LOCUS20219</name>
</gene>
<dbReference type="WBParaSite" id="ASIM_0002084001-mRNA-1">
    <property type="protein sequence ID" value="ASIM_0002084001-mRNA-1"/>
    <property type="gene ID" value="ASIM_0002084001"/>
</dbReference>
<reference evidence="9 10" key="2">
    <citation type="submission" date="2018-11" db="EMBL/GenBank/DDBJ databases">
        <authorList>
            <consortium name="Pathogen Informatics"/>
        </authorList>
    </citation>
    <scope>NUCLEOTIDE SEQUENCE [LARGE SCALE GENOMIC DNA]</scope>
</reference>
<dbReference type="GO" id="GO:0043123">
    <property type="term" value="P:positive regulation of canonical NF-kappaB signal transduction"/>
    <property type="evidence" value="ECO:0007669"/>
    <property type="project" value="TreeGrafter"/>
</dbReference>
<dbReference type="InterPro" id="IPR017441">
    <property type="entry name" value="Protein_kinase_ATP_BS"/>
</dbReference>